<protein>
    <recommendedName>
        <fullName evidence="4">DUF5067 domain-containing protein</fullName>
    </recommendedName>
</protein>
<keyword evidence="3" id="KW-1185">Reference proteome</keyword>
<dbReference type="Proteomes" id="UP000215694">
    <property type="component" value="Unassembled WGS sequence"/>
</dbReference>
<dbReference type="EMBL" id="NOJY02000006">
    <property type="protein sequence ID" value="RDY28518.1"/>
    <property type="molecule type" value="Genomic_DNA"/>
</dbReference>
<dbReference type="RefSeq" id="WP_094366369.1">
    <property type="nucleotide sequence ID" value="NZ_NOJY02000006.1"/>
</dbReference>
<dbReference type="AlphaFoldDB" id="A0A371J764"/>
<evidence type="ECO:0000313" key="2">
    <source>
        <dbReference type="EMBL" id="RDY28518.1"/>
    </source>
</evidence>
<reference evidence="2 3" key="1">
    <citation type="journal article" date="2017" name="Genome Announc.">
        <title>Draft Genome Sequence of Romboutsia weinsteinii sp. nov. Strain CCRI-19649(T) Isolated from Surface Water.</title>
        <authorList>
            <person name="Maheux A.F."/>
            <person name="Boudreau D.K."/>
            <person name="Berube E."/>
            <person name="Boissinot M."/>
            <person name="Cantin P."/>
            <person name="Raymond F."/>
            <person name="Corbeil J."/>
            <person name="Omar R.F."/>
            <person name="Bergeron M.G."/>
        </authorList>
    </citation>
    <scope>NUCLEOTIDE SEQUENCE [LARGE SCALE GENOMIC DNA]</scope>
    <source>
        <strain evidence="2 3">CCRI-19649</strain>
    </source>
</reference>
<feature type="signal peptide" evidence="1">
    <location>
        <begin position="1"/>
        <end position="19"/>
    </location>
</feature>
<dbReference type="PROSITE" id="PS51257">
    <property type="entry name" value="PROKAR_LIPOPROTEIN"/>
    <property type="match status" value="1"/>
</dbReference>
<dbReference type="OrthoDB" id="9858629at2"/>
<feature type="chain" id="PRO_5038750755" description="DUF5067 domain-containing protein" evidence="1">
    <location>
        <begin position="20"/>
        <end position="162"/>
    </location>
</feature>
<evidence type="ECO:0000256" key="1">
    <source>
        <dbReference type="SAM" id="SignalP"/>
    </source>
</evidence>
<accession>A0A371J764</accession>
<comment type="caution">
    <text evidence="2">The sequence shown here is derived from an EMBL/GenBank/DDBJ whole genome shotgun (WGS) entry which is preliminary data.</text>
</comment>
<keyword evidence="1" id="KW-0732">Signal</keyword>
<name>A0A371J764_9FIRM</name>
<sequence length="162" mass="18158">MKKTLILGLVLCVSLGITACSKTNREEEESIIKQEEPSGEKYLTEEEMKEIGEQQNKDMNENIKYKFAKIKNVDGTKIEAEFVNTPDGYNDKGYNEDLDLDTSNLKETGKTDSIELIGVATNLSDFNDLKEGLFVRIGVYENDSDKSESVLEEGTIMSVDII</sequence>
<gene>
    <name evidence="2" type="ORF">CHL78_004850</name>
</gene>
<evidence type="ECO:0000313" key="3">
    <source>
        <dbReference type="Proteomes" id="UP000215694"/>
    </source>
</evidence>
<evidence type="ECO:0008006" key="4">
    <source>
        <dbReference type="Google" id="ProtNLM"/>
    </source>
</evidence>
<organism evidence="2 3">
    <name type="scientific">Romboutsia weinsteinii</name>
    <dbReference type="NCBI Taxonomy" id="2020949"/>
    <lineage>
        <taxon>Bacteria</taxon>
        <taxon>Bacillati</taxon>
        <taxon>Bacillota</taxon>
        <taxon>Clostridia</taxon>
        <taxon>Peptostreptococcales</taxon>
        <taxon>Peptostreptococcaceae</taxon>
        <taxon>Romboutsia</taxon>
    </lineage>
</organism>
<proteinExistence type="predicted"/>